<sequence length="144" mass="16842">MDISKGTDDYIKESIEQSLGLPVSSRTLELKLLASEDDRHRLQDQIFLLHDRLKESQKRVDQYRAEASMNAQGLRKCVEEKEEIAGVYEKLEVHCAKLEKECMLYERDFERIMESCDELGKENEELRERLQDESSVSIVVLHHS</sequence>
<organism evidence="2 3">
    <name type="scientific">Asparagus officinalis</name>
    <name type="common">Garden asparagus</name>
    <dbReference type="NCBI Taxonomy" id="4686"/>
    <lineage>
        <taxon>Eukaryota</taxon>
        <taxon>Viridiplantae</taxon>
        <taxon>Streptophyta</taxon>
        <taxon>Embryophyta</taxon>
        <taxon>Tracheophyta</taxon>
        <taxon>Spermatophyta</taxon>
        <taxon>Magnoliopsida</taxon>
        <taxon>Liliopsida</taxon>
        <taxon>Asparagales</taxon>
        <taxon>Asparagaceae</taxon>
        <taxon>Asparagoideae</taxon>
        <taxon>Asparagus</taxon>
    </lineage>
</organism>
<evidence type="ECO:0000256" key="1">
    <source>
        <dbReference type="SAM" id="Coils"/>
    </source>
</evidence>
<reference evidence="3" key="1">
    <citation type="journal article" date="2017" name="Nat. Commun.">
        <title>The asparagus genome sheds light on the origin and evolution of a young Y chromosome.</title>
        <authorList>
            <person name="Harkess A."/>
            <person name="Zhou J."/>
            <person name="Xu C."/>
            <person name="Bowers J.E."/>
            <person name="Van der Hulst R."/>
            <person name="Ayyampalayam S."/>
            <person name="Mercati F."/>
            <person name="Riccardi P."/>
            <person name="McKain M.R."/>
            <person name="Kakrana A."/>
            <person name="Tang H."/>
            <person name="Ray J."/>
            <person name="Groenendijk J."/>
            <person name="Arikit S."/>
            <person name="Mathioni S.M."/>
            <person name="Nakano M."/>
            <person name="Shan H."/>
            <person name="Telgmann-Rauber A."/>
            <person name="Kanno A."/>
            <person name="Yue Z."/>
            <person name="Chen H."/>
            <person name="Li W."/>
            <person name="Chen Y."/>
            <person name="Xu X."/>
            <person name="Zhang Y."/>
            <person name="Luo S."/>
            <person name="Chen H."/>
            <person name="Gao J."/>
            <person name="Mao Z."/>
            <person name="Pires J.C."/>
            <person name="Luo M."/>
            <person name="Kudrna D."/>
            <person name="Wing R.A."/>
            <person name="Meyers B.C."/>
            <person name="Yi K."/>
            <person name="Kong H."/>
            <person name="Lavrijsen P."/>
            <person name="Sunseri F."/>
            <person name="Falavigna A."/>
            <person name="Ye Y."/>
            <person name="Leebens-Mack J.H."/>
            <person name="Chen G."/>
        </authorList>
    </citation>
    <scope>NUCLEOTIDE SEQUENCE [LARGE SCALE GENOMIC DNA]</scope>
    <source>
        <strain evidence="3">cv. DH0086</strain>
    </source>
</reference>
<feature type="coiled-coil region" evidence="1">
    <location>
        <begin position="81"/>
        <end position="136"/>
    </location>
</feature>
<dbReference type="Proteomes" id="UP000243459">
    <property type="component" value="Chromosome 9"/>
</dbReference>
<protein>
    <submittedName>
        <fullName evidence="2">Uncharacterized protein</fullName>
    </submittedName>
</protein>
<proteinExistence type="predicted"/>
<dbReference type="AlphaFoldDB" id="A0A5P1E7H7"/>
<dbReference type="PANTHER" id="PTHR35689:SF1">
    <property type="entry name" value="EARLY ENDOSOME ANTIGEN"/>
    <property type="match status" value="1"/>
</dbReference>
<keyword evidence="1" id="KW-0175">Coiled coil</keyword>
<dbReference type="OMA" id="KLEVHCA"/>
<evidence type="ECO:0000313" key="2">
    <source>
        <dbReference type="EMBL" id="ONK58524.1"/>
    </source>
</evidence>
<dbReference type="EMBL" id="CM007389">
    <property type="protein sequence ID" value="ONK58524.1"/>
    <property type="molecule type" value="Genomic_DNA"/>
</dbReference>
<name>A0A5P1E7H7_ASPOF</name>
<accession>A0A5P1E7H7</accession>
<gene>
    <name evidence="2" type="ORF">A4U43_C09F13960</name>
</gene>
<keyword evidence="3" id="KW-1185">Reference proteome</keyword>
<evidence type="ECO:0000313" key="3">
    <source>
        <dbReference type="Proteomes" id="UP000243459"/>
    </source>
</evidence>
<dbReference type="PANTHER" id="PTHR35689">
    <property type="entry name" value="EARLY ENDOSOME ANTIGEN"/>
    <property type="match status" value="1"/>
</dbReference>
<dbReference type="Gramene" id="ONK58524">
    <property type="protein sequence ID" value="ONK58524"/>
    <property type="gene ID" value="A4U43_C09F13960"/>
</dbReference>